<dbReference type="InterPro" id="IPR026444">
    <property type="entry name" value="Secre_tail"/>
</dbReference>
<dbReference type="Proteomes" id="UP000580839">
    <property type="component" value="Unassembled WGS sequence"/>
</dbReference>
<dbReference type="NCBIfam" id="TIGR04183">
    <property type="entry name" value="Por_Secre_tail"/>
    <property type="match status" value="1"/>
</dbReference>
<dbReference type="SUPFAM" id="SSF63825">
    <property type="entry name" value="YWTD domain"/>
    <property type="match status" value="2"/>
</dbReference>
<protein>
    <submittedName>
        <fullName evidence="2">T9SS type A sorting domain-containing protein</fullName>
    </submittedName>
</protein>
<evidence type="ECO:0000259" key="1">
    <source>
        <dbReference type="Pfam" id="PF13860"/>
    </source>
</evidence>
<evidence type="ECO:0000313" key="2">
    <source>
        <dbReference type="EMBL" id="NOT33037.1"/>
    </source>
</evidence>
<name>A0A849SJK5_UNCEI</name>
<proteinExistence type="predicted"/>
<accession>A0A849SJK5</accession>
<comment type="caution">
    <text evidence="2">The sequence shown here is derived from an EMBL/GenBank/DDBJ whole genome shotgun (WGS) entry which is preliminary data.</text>
</comment>
<dbReference type="Pfam" id="PF13860">
    <property type="entry name" value="FlgD_ig"/>
    <property type="match status" value="1"/>
</dbReference>
<feature type="domain" description="FlgD/Vpr Ig-like" evidence="1">
    <location>
        <begin position="706"/>
        <end position="771"/>
    </location>
</feature>
<gene>
    <name evidence="2" type="ORF">HOP12_02590</name>
</gene>
<reference evidence="2 3" key="1">
    <citation type="submission" date="2020-04" db="EMBL/GenBank/DDBJ databases">
        <title>Metagenomic profiling of ammonia- and methane-oxidizing microorganisms in a Dutch drinking water treatment plant.</title>
        <authorList>
            <person name="Poghosyan L."/>
            <person name="Leucker S."/>
        </authorList>
    </citation>
    <scope>NUCLEOTIDE SEQUENCE [LARGE SCALE GENOMIC DNA]</scope>
    <source>
        <strain evidence="2">S-RSF-IL-03</strain>
    </source>
</reference>
<organism evidence="2 3">
    <name type="scientific">Eiseniibacteriota bacterium</name>
    <dbReference type="NCBI Taxonomy" id="2212470"/>
    <lineage>
        <taxon>Bacteria</taxon>
        <taxon>Candidatus Eiseniibacteriota</taxon>
    </lineage>
</organism>
<dbReference type="EMBL" id="JABFRW010000026">
    <property type="protein sequence ID" value="NOT33037.1"/>
    <property type="molecule type" value="Genomic_DNA"/>
</dbReference>
<dbReference type="InterPro" id="IPR025965">
    <property type="entry name" value="FlgD/Vpr_Ig-like"/>
</dbReference>
<dbReference type="AlphaFoldDB" id="A0A849SJK5"/>
<evidence type="ECO:0000313" key="3">
    <source>
        <dbReference type="Proteomes" id="UP000580839"/>
    </source>
</evidence>
<dbReference type="Gene3D" id="2.60.40.4070">
    <property type="match status" value="1"/>
</dbReference>
<sequence>MIALATTLSIVPRAARADDAAPDFSPIGNSVTNRWSYGFASVPGGAFSLLPNAVTDGFGRKGWVSPANGAAVYRNVNGFAVNLGSGLIVPHGALTLEAGPTGAFTVLRWRAPRSGTATVSARFIRLAPNEQEPTQVGIYFNGTKVYSRWLTRDVSPVASVAASLTVNLTDAVEFVVGDGDGNNARDIIQVDATVNMEPNVLPTGPVITFAGQRFVACSGDTAFESMAFDPVNRRLVSNEILRDLCGTALSPGPTDAPGLTWDLRTQTYWQVTSTRVVRQWSAAGVLIGDLFTIPQIFTVPGWGPDTLDSVRGIAVDSNFVYVVDSGPAGSEGEIYANEWFKFTRTGTPVKSSKLTNFHANLDLNPDAVADDIVYVPFSNPFLKGKLIIALEHSGMQVIDTDGNFVSKFRWTDPGVPADIKIFGFAGLSIDPLTGNLYLVENAGARTQLWTRIPTTSATYYAIGTGGGPPRLQLPATGCNRPLWESMPSDASFVFGCTYRGANQSVYGLDFGSSQLYRFHALSGIGGRATITGAFNSWACAYDTERDVLYGAIEISGTQARLVAIDPNSGAVDPRPSRVGFGVTDLAFNSTDKNLYGASGVQLIRIDRDTGVGTLVGPTPAVTGIDFDPGTNRLIGIQNSGPAGSATMWSINPATGAGTTITTVPKNIAWEGLAVVPLPAQGAVAVESEATPPPSPFLSAAPNPSRGPVTLQFALPRDANVSAGVFDVEGRRIRAIETGRRAAGRNSLSWDGRDDNGRSVTSGVYFARVEYGSQTLISRIVRIE</sequence>